<feature type="transmembrane region" description="Helical" evidence="1">
    <location>
        <begin position="144"/>
        <end position="165"/>
    </location>
</feature>
<dbReference type="AlphaFoldDB" id="A0AA88MQ40"/>
<evidence type="ECO:0000313" key="4">
    <source>
        <dbReference type="Proteomes" id="UP001187315"/>
    </source>
</evidence>
<protein>
    <submittedName>
        <fullName evidence="3">Uncharacterized protein</fullName>
    </submittedName>
</protein>
<keyword evidence="1" id="KW-0812">Transmembrane</keyword>
<feature type="chain" id="PRO_5041713020" evidence="2">
    <location>
        <begin position="20"/>
        <end position="180"/>
    </location>
</feature>
<evidence type="ECO:0000313" key="3">
    <source>
        <dbReference type="EMBL" id="KAK2841227.1"/>
    </source>
</evidence>
<dbReference type="PANTHER" id="PTHR15193">
    <property type="entry name" value="CD83 ANTIGEN"/>
    <property type="match status" value="1"/>
</dbReference>
<feature type="signal peptide" evidence="2">
    <location>
        <begin position="1"/>
        <end position="19"/>
    </location>
</feature>
<evidence type="ECO:0000256" key="1">
    <source>
        <dbReference type="SAM" id="Phobius"/>
    </source>
</evidence>
<proteinExistence type="predicted"/>
<gene>
    <name evidence="3" type="ORF">Q7C36_012806</name>
</gene>
<dbReference type="EMBL" id="JAVHJS010000012">
    <property type="protein sequence ID" value="KAK2841227.1"/>
    <property type="molecule type" value="Genomic_DNA"/>
</dbReference>
<organism evidence="3 4">
    <name type="scientific">Tachysurus vachellii</name>
    <name type="common">Darkbarbel catfish</name>
    <name type="synonym">Pelteobagrus vachellii</name>
    <dbReference type="NCBI Taxonomy" id="175792"/>
    <lineage>
        <taxon>Eukaryota</taxon>
        <taxon>Metazoa</taxon>
        <taxon>Chordata</taxon>
        <taxon>Craniata</taxon>
        <taxon>Vertebrata</taxon>
        <taxon>Euteleostomi</taxon>
        <taxon>Actinopterygii</taxon>
        <taxon>Neopterygii</taxon>
        <taxon>Teleostei</taxon>
        <taxon>Ostariophysi</taxon>
        <taxon>Siluriformes</taxon>
        <taxon>Bagridae</taxon>
        <taxon>Tachysurus</taxon>
    </lineage>
</organism>
<keyword evidence="2" id="KW-0732">Signal</keyword>
<accession>A0AA88MQ40</accession>
<reference evidence="3" key="1">
    <citation type="submission" date="2023-08" db="EMBL/GenBank/DDBJ databases">
        <title>Pelteobagrus vachellii genome.</title>
        <authorList>
            <person name="Liu H."/>
        </authorList>
    </citation>
    <scope>NUCLEOTIDE SEQUENCE</scope>
    <source>
        <strain evidence="3">PRFRI_2022a</strain>
        <tissue evidence="3">Muscle</tissue>
    </source>
</reference>
<keyword evidence="1" id="KW-1133">Transmembrane helix</keyword>
<sequence length="180" mass="20537">MRQYLMLFLVFPMLDVSLSLQIPCRVNLEEGVEYQKITWYKVSVGSSSLVGLVRKNLRTNTTELYKFANHSYQIGNDLSLLHVPEHSQLECETYRCSVWPTIGHRILESDYNLPQSCKKNTVEKTEISSLLQVTQEVQSDHLQWSLIATVVVLSVLSVTAVVCLCKQRKTYKSVNLPVSV</sequence>
<keyword evidence="1" id="KW-0472">Membrane</keyword>
<name>A0AA88MQ40_TACVA</name>
<comment type="caution">
    <text evidence="3">The sequence shown here is derived from an EMBL/GenBank/DDBJ whole genome shotgun (WGS) entry which is preliminary data.</text>
</comment>
<dbReference type="PANTHER" id="PTHR15193:SF1">
    <property type="entry name" value="CD83 ANTIGEN"/>
    <property type="match status" value="1"/>
</dbReference>
<dbReference type="Proteomes" id="UP001187315">
    <property type="component" value="Unassembled WGS sequence"/>
</dbReference>
<keyword evidence="4" id="KW-1185">Reference proteome</keyword>
<evidence type="ECO:0000256" key="2">
    <source>
        <dbReference type="SAM" id="SignalP"/>
    </source>
</evidence>